<evidence type="ECO:0000313" key="5">
    <source>
        <dbReference type="EMBL" id="NOL48908.1"/>
    </source>
</evidence>
<evidence type="ECO:0000256" key="3">
    <source>
        <dbReference type="ARBA" id="ARBA00038054"/>
    </source>
</evidence>
<evidence type="ECO:0000256" key="2">
    <source>
        <dbReference type="ARBA" id="ARBA00022630"/>
    </source>
</evidence>
<gene>
    <name evidence="5" type="ORF">HKX40_01960</name>
</gene>
<dbReference type="PANTHER" id="PTHR43567:SF1">
    <property type="entry name" value="FLAVOREDOXIN"/>
    <property type="match status" value="1"/>
</dbReference>
<dbReference type="Pfam" id="PF01613">
    <property type="entry name" value="Flavin_Reduct"/>
    <property type="match status" value="1"/>
</dbReference>
<dbReference type="Proteomes" id="UP000541421">
    <property type="component" value="Unassembled WGS sequence"/>
</dbReference>
<dbReference type="GO" id="GO:0016646">
    <property type="term" value="F:oxidoreductase activity, acting on the CH-NH group of donors, NAD or NADP as acceptor"/>
    <property type="evidence" value="ECO:0007669"/>
    <property type="project" value="UniProtKB-ARBA"/>
</dbReference>
<keyword evidence="6" id="KW-1185">Reference proteome</keyword>
<comment type="cofactor">
    <cofactor evidence="1">
        <name>FMN</name>
        <dbReference type="ChEBI" id="CHEBI:58210"/>
    </cofactor>
</comment>
<comment type="similarity">
    <text evidence="3">Belongs to the flavoredoxin family.</text>
</comment>
<dbReference type="RefSeq" id="WP_171587899.1">
    <property type="nucleotide sequence ID" value="NZ_JABGBO010000002.1"/>
</dbReference>
<dbReference type="SMART" id="SM00903">
    <property type="entry name" value="Flavin_Reduct"/>
    <property type="match status" value="1"/>
</dbReference>
<dbReference type="Gene3D" id="2.30.110.10">
    <property type="entry name" value="Electron Transport, Fmn-binding Protein, Chain A"/>
    <property type="match status" value="1"/>
</dbReference>
<name>A0A7Y4L8M5_9BURK</name>
<evidence type="ECO:0000259" key="4">
    <source>
        <dbReference type="SMART" id="SM00903"/>
    </source>
</evidence>
<keyword evidence="2" id="KW-0285">Flavoprotein</keyword>
<dbReference type="AlphaFoldDB" id="A0A7Y4L8M5"/>
<sequence length="193" mass="21513">MSIKAVNLQKSYRLLNHGPTVMVSAKHGNVINAMSVAWACALDFAPPKLTVVIDKGAFTRHLIENSGYFAVQVPTAKQASLVLDMGLSRHQNALKMQKVPVFYQEGFDVPLIEGCAAWLVCKLISEPHNQQIYDLFIGEVIGAWADDQVFKDGHWLFDEATDDMKTLHYIAGGQFYKIGEGLKLQHHPYVANE</sequence>
<accession>A0A7Y4L8M5</accession>
<proteinExistence type="inferred from homology"/>
<organism evidence="5 6">
    <name type="scientific">Pelistega europaea</name>
    <dbReference type="NCBI Taxonomy" id="106147"/>
    <lineage>
        <taxon>Bacteria</taxon>
        <taxon>Pseudomonadati</taxon>
        <taxon>Pseudomonadota</taxon>
        <taxon>Betaproteobacteria</taxon>
        <taxon>Burkholderiales</taxon>
        <taxon>Alcaligenaceae</taxon>
        <taxon>Pelistega</taxon>
    </lineage>
</organism>
<comment type="caution">
    <text evidence="5">The sequence shown here is derived from an EMBL/GenBank/DDBJ whole genome shotgun (WGS) entry which is preliminary data.</text>
</comment>
<dbReference type="InterPro" id="IPR052174">
    <property type="entry name" value="Flavoredoxin"/>
</dbReference>
<dbReference type="SUPFAM" id="SSF50475">
    <property type="entry name" value="FMN-binding split barrel"/>
    <property type="match status" value="1"/>
</dbReference>
<dbReference type="InterPro" id="IPR002563">
    <property type="entry name" value="Flavin_Rdtase-like_dom"/>
</dbReference>
<protein>
    <submittedName>
        <fullName evidence="5">Flavin reductase family protein</fullName>
    </submittedName>
</protein>
<dbReference type="InterPro" id="IPR012349">
    <property type="entry name" value="Split_barrel_FMN-bd"/>
</dbReference>
<evidence type="ECO:0000256" key="1">
    <source>
        <dbReference type="ARBA" id="ARBA00001917"/>
    </source>
</evidence>
<dbReference type="PANTHER" id="PTHR43567">
    <property type="entry name" value="FLAVOREDOXIN-RELATED-RELATED"/>
    <property type="match status" value="1"/>
</dbReference>
<evidence type="ECO:0000313" key="6">
    <source>
        <dbReference type="Proteomes" id="UP000541421"/>
    </source>
</evidence>
<feature type="domain" description="Flavin reductase like" evidence="4">
    <location>
        <begin position="13"/>
        <end position="157"/>
    </location>
</feature>
<dbReference type="EMBL" id="JABGBO010000002">
    <property type="protein sequence ID" value="NOL48908.1"/>
    <property type="molecule type" value="Genomic_DNA"/>
</dbReference>
<dbReference type="GO" id="GO:0010181">
    <property type="term" value="F:FMN binding"/>
    <property type="evidence" value="ECO:0007669"/>
    <property type="project" value="InterPro"/>
</dbReference>
<reference evidence="5 6" key="1">
    <citation type="submission" date="2020-05" db="EMBL/GenBank/DDBJ databases">
        <authorList>
            <person name="Niu N."/>
        </authorList>
    </citation>
    <scope>NUCLEOTIDE SEQUENCE [LARGE SCALE GENOMIC DNA]</scope>
    <source>
        <strain evidence="5 6">LMG10982</strain>
    </source>
</reference>